<evidence type="ECO:0000256" key="8">
    <source>
        <dbReference type="ARBA" id="ARBA00022490"/>
    </source>
</evidence>
<keyword evidence="12 14" id="KW-0378">Hydrolase</keyword>
<dbReference type="Pfam" id="PF01351">
    <property type="entry name" value="RNase_HII"/>
    <property type="match status" value="1"/>
</dbReference>
<dbReference type="Gene3D" id="3.30.420.10">
    <property type="entry name" value="Ribonuclease H-like superfamily/Ribonuclease H"/>
    <property type="match status" value="1"/>
</dbReference>
<dbReference type="PANTHER" id="PTHR10954:SF18">
    <property type="entry name" value="RIBONUCLEASE HII"/>
    <property type="match status" value="1"/>
</dbReference>
<dbReference type="GO" id="GO:0030145">
    <property type="term" value="F:manganese ion binding"/>
    <property type="evidence" value="ECO:0007669"/>
    <property type="project" value="UniProtKB-UniRule"/>
</dbReference>
<dbReference type="AlphaFoldDB" id="A0A1H0DWP5"/>
<sequence>MQELIAGVDEVGRGCLAGPVVAAAVILPNDFYLRDLTDSKKLTVKKRELLAKQIKAQAIAWAFGFSWPREIERINILQASLKAMYRAVLNLKLRPTLVLVDGNQKIPFNLPQQTIIKGDSLIPQISAASILAKTIRDKVMFHLDKRYPGYGLAKHKGYATKEHLRALASLGPSVIHRLTFKGVREKGKNWLPGI</sequence>
<keyword evidence="9 14" id="KW-0540">Nuclease</keyword>
<comment type="similarity">
    <text evidence="5 14 16">Belongs to the RNase HII family.</text>
</comment>
<evidence type="ECO:0000256" key="15">
    <source>
        <dbReference type="PROSITE-ProRule" id="PRU01319"/>
    </source>
</evidence>
<dbReference type="InterPro" id="IPR024567">
    <property type="entry name" value="RNase_HII/HIII_dom"/>
</dbReference>
<keyword evidence="10 14" id="KW-0479">Metal-binding</keyword>
<dbReference type="GO" id="GO:0032299">
    <property type="term" value="C:ribonuclease H2 complex"/>
    <property type="evidence" value="ECO:0007669"/>
    <property type="project" value="TreeGrafter"/>
</dbReference>
<dbReference type="GO" id="GO:0003723">
    <property type="term" value="F:RNA binding"/>
    <property type="evidence" value="ECO:0007669"/>
    <property type="project" value="UniProtKB-UniRule"/>
</dbReference>
<keyword evidence="11 14" id="KW-0255">Endonuclease</keyword>
<dbReference type="PANTHER" id="PTHR10954">
    <property type="entry name" value="RIBONUCLEASE H2 SUBUNIT A"/>
    <property type="match status" value="1"/>
</dbReference>
<evidence type="ECO:0000256" key="16">
    <source>
        <dbReference type="RuleBase" id="RU003515"/>
    </source>
</evidence>
<evidence type="ECO:0000259" key="17">
    <source>
        <dbReference type="PROSITE" id="PS51975"/>
    </source>
</evidence>
<comment type="cofactor">
    <cofactor evidence="14 15">
        <name>Mn(2+)</name>
        <dbReference type="ChEBI" id="CHEBI:29035"/>
    </cofactor>
    <cofactor evidence="14 15">
        <name>Mg(2+)</name>
        <dbReference type="ChEBI" id="CHEBI:18420"/>
    </cofactor>
    <text evidence="14 15">Manganese or magnesium. Binds 1 divalent metal ion per monomer in the absence of substrate. May bind a second metal ion after substrate binding.</text>
</comment>
<evidence type="ECO:0000256" key="2">
    <source>
        <dbReference type="ARBA" id="ARBA00001946"/>
    </source>
</evidence>
<accession>A0A1H0DWP5</accession>
<dbReference type="RefSeq" id="WP_092065283.1">
    <property type="nucleotide sequence ID" value="NZ_FNIN01000006.1"/>
</dbReference>
<comment type="function">
    <text evidence="3 14 16">Endonuclease that specifically degrades the RNA of RNA-DNA hybrids.</text>
</comment>
<evidence type="ECO:0000256" key="9">
    <source>
        <dbReference type="ARBA" id="ARBA00022722"/>
    </source>
</evidence>
<dbReference type="GO" id="GO:0006298">
    <property type="term" value="P:mismatch repair"/>
    <property type="evidence" value="ECO:0007669"/>
    <property type="project" value="TreeGrafter"/>
</dbReference>
<gene>
    <name evidence="14" type="primary">rnhB</name>
    <name evidence="18" type="ORF">SAMN04488516_10636</name>
</gene>
<dbReference type="EC" id="3.1.26.4" evidence="6 14"/>
<name>A0A1H0DWP5_9BACT</name>
<dbReference type="EMBL" id="FNIN01000006">
    <property type="protein sequence ID" value="SDN74614.1"/>
    <property type="molecule type" value="Genomic_DNA"/>
</dbReference>
<dbReference type="Proteomes" id="UP000199602">
    <property type="component" value="Unassembled WGS sequence"/>
</dbReference>
<dbReference type="CDD" id="cd07182">
    <property type="entry name" value="RNase_HII_bacteria_HII_like"/>
    <property type="match status" value="1"/>
</dbReference>
<comment type="cofactor">
    <cofactor evidence="2">
        <name>Mg(2+)</name>
        <dbReference type="ChEBI" id="CHEBI:18420"/>
    </cofactor>
</comment>
<dbReference type="GO" id="GO:0043137">
    <property type="term" value="P:DNA replication, removal of RNA primer"/>
    <property type="evidence" value="ECO:0007669"/>
    <property type="project" value="TreeGrafter"/>
</dbReference>
<reference evidence="18 19" key="1">
    <citation type="submission" date="2016-10" db="EMBL/GenBank/DDBJ databases">
        <authorList>
            <person name="de Groot N.N."/>
        </authorList>
    </citation>
    <scope>NUCLEOTIDE SEQUENCE [LARGE SCALE GENOMIC DNA]</scope>
    <source>
        <strain evidence="18 19">DSM 15269</strain>
    </source>
</reference>
<evidence type="ECO:0000256" key="6">
    <source>
        <dbReference type="ARBA" id="ARBA00012180"/>
    </source>
</evidence>
<dbReference type="NCBIfam" id="NF000595">
    <property type="entry name" value="PRK00015.1-3"/>
    <property type="match status" value="1"/>
</dbReference>
<feature type="binding site" evidence="14 15">
    <location>
        <position position="101"/>
    </location>
    <ligand>
        <name>a divalent metal cation</name>
        <dbReference type="ChEBI" id="CHEBI:60240"/>
    </ligand>
</feature>
<protein>
    <recommendedName>
        <fullName evidence="7 14">Ribonuclease HII</fullName>
        <shortName evidence="14">RNase HII</shortName>
        <ecNumber evidence="6 14">3.1.26.4</ecNumber>
    </recommendedName>
</protein>
<dbReference type="InterPro" id="IPR001352">
    <property type="entry name" value="RNase_HII/HIII"/>
</dbReference>
<dbReference type="InterPro" id="IPR036397">
    <property type="entry name" value="RNaseH_sf"/>
</dbReference>
<keyword evidence="8 14" id="KW-0963">Cytoplasm</keyword>
<evidence type="ECO:0000256" key="10">
    <source>
        <dbReference type="ARBA" id="ARBA00022723"/>
    </source>
</evidence>
<dbReference type="GO" id="GO:0005737">
    <property type="term" value="C:cytoplasm"/>
    <property type="evidence" value="ECO:0007669"/>
    <property type="project" value="UniProtKB-SubCell"/>
</dbReference>
<dbReference type="SUPFAM" id="SSF53098">
    <property type="entry name" value="Ribonuclease H-like"/>
    <property type="match status" value="1"/>
</dbReference>
<dbReference type="InterPro" id="IPR022898">
    <property type="entry name" value="RNase_HII"/>
</dbReference>
<proteinExistence type="inferred from homology"/>
<evidence type="ECO:0000256" key="4">
    <source>
        <dbReference type="ARBA" id="ARBA00004496"/>
    </source>
</evidence>
<feature type="binding site" evidence="14 15">
    <location>
        <position position="9"/>
    </location>
    <ligand>
        <name>a divalent metal cation</name>
        <dbReference type="ChEBI" id="CHEBI:60240"/>
    </ligand>
</feature>
<dbReference type="GO" id="GO:0004523">
    <property type="term" value="F:RNA-DNA hybrid ribonuclease activity"/>
    <property type="evidence" value="ECO:0007669"/>
    <property type="project" value="UniProtKB-UniRule"/>
</dbReference>
<dbReference type="NCBIfam" id="NF000594">
    <property type="entry name" value="PRK00015.1-1"/>
    <property type="match status" value="1"/>
</dbReference>
<evidence type="ECO:0000256" key="5">
    <source>
        <dbReference type="ARBA" id="ARBA00007383"/>
    </source>
</evidence>
<keyword evidence="19" id="KW-1185">Reference proteome</keyword>
<evidence type="ECO:0000313" key="19">
    <source>
        <dbReference type="Proteomes" id="UP000199602"/>
    </source>
</evidence>
<dbReference type="HAMAP" id="MF_00052_B">
    <property type="entry name" value="RNase_HII_B"/>
    <property type="match status" value="1"/>
</dbReference>
<comment type="catalytic activity">
    <reaction evidence="1 14 15 16">
        <text>Endonucleolytic cleavage to 5'-phosphomonoester.</text>
        <dbReference type="EC" id="3.1.26.4"/>
    </reaction>
</comment>
<evidence type="ECO:0000256" key="3">
    <source>
        <dbReference type="ARBA" id="ARBA00004065"/>
    </source>
</evidence>
<evidence type="ECO:0000256" key="13">
    <source>
        <dbReference type="ARBA" id="ARBA00023211"/>
    </source>
</evidence>
<evidence type="ECO:0000256" key="1">
    <source>
        <dbReference type="ARBA" id="ARBA00000077"/>
    </source>
</evidence>
<feature type="domain" description="RNase H type-2" evidence="17">
    <location>
        <begin position="3"/>
        <end position="192"/>
    </location>
</feature>
<comment type="subcellular location">
    <subcellularLocation>
        <location evidence="4 14">Cytoplasm</location>
    </subcellularLocation>
</comment>
<organism evidence="18 19">
    <name type="scientific">Desulfonauticus submarinus</name>
    <dbReference type="NCBI Taxonomy" id="206665"/>
    <lineage>
        <taxon>Bacteria</taxon>
        <taxon>Pseudomonadati</taxon>
        <taxon>Thermodesulfobacteriota</taxon>
        <taxon>Desulfovibrionia</taxon>
        <taxon>Desulfovibrionales</taxon>
        <taxon>Desulfonauticaceae</taxon>
        <taxon>Desulfonauticus</taxon>
    </lineage>
</organism>
<feature type="binding site" evidence="14 15">
    <location>
        <position position="10"/>
    </location>
    <ligand>
        <name>a divalent metal cation</name>
        <dbReference type="ChEBI" id="CHEBI:60240"/>
    </ligand>
</feature>
<evidence type="ECO:0000256" key="7">
    <source>
        <dbReference type="ARBA" id="ARBA00019179"/>
    </source>
</evidence>
<evidence type="ECO:0000313" key="18">
    <source>
        <dbReference type="EMBL" id="SDN74614.1"/>
    </source>
</evidence>
<evidence type="ECO:0000256" key="14">
    <source>
        <dbReference type="HAMAP-Rule" id="MF_00052"/>
    </source>
</evidence>
<dbReference type="InterPro" id="IPR012337">
    <property type="entry name" value="RNaseH-like_sf"/>
</dbReference>
<dbReference type="STRING" id="206665.SAMN04488516_10636"/>
<dbReference type="OrthoDB" id="9803420at2"/>
<evidence type="ECO:0000256" key="12">
    <source>
        <dbReference type="ARBA" id="ARBA00022801"/>
    </source>
</evidence>
<evidence type="ECO:0000256" key="11">
    <source>
        <dbReference type="ARBA" id="ARBA00022759"/>
    </source>
</evidence>
<dbReference type="PROSITE" id="PS51975">
    <property type="entry name" value="RNASE_H_2"/>
    <property type="match status" value="1"/>
</dbReference>
<keyword evidence="13 14" id="KW-0464">Manganese</keyword>